<dbReference type="AlphaFoldDB" id="A0AAE3SJ28"/>
<evidence type="ECO:0000313" key="4">
    <source>
        <dbReference type="Proteomes" id="UP001207408"/>
    </source>
</evidence>
<dbReference type="PROSITE" id="PS51733">
    <property type="entry name" value="BPL_LPL_CATALYTIC"/>
    <property type="match status" value="1"/>
</dbReference>
<dbReference type="Pfam" id="PF03099">
    <property type="entry name" value="BPL_LplA_LipB"/>
    <property type="match status" value="1"/>
</dbReference>
<evidence type="ECO:0000313" key="3">
    <source>
        <dbReference type="EMBL" id="MCW3805282.1"/>
    </source>
</evidence>
<dbReference type="RefSeq" id="WP_301198606.1">
    <property type="nucleotide sequence ID" value="NZ_JAPDPI010000009.1"/>
</dbReference>
<dbReference type="SUPFAM" id="SSF55681">
    <property type="entry name" value="Class II aaRS and biotin synthetases"/>
    <property type="match status" value="1"/>
</dbReference>
<name>A0AAE3SJ28_9BACT</name>
<dbReference type="Gene3D" id="3.30.930.10">
    <property type="entry name" value="Bira Bifunctional Protein, Domain 2"/>
    <property type="match status" value="1"/>
</dbReference>
<dbReference type="GO" id="GO:0004077">
    <property type="term" value="F:biotin--[biotin carboxyl-carrier protein] ligase activity"/>
    <property type="evidence" value="ECO:0007669"/>
    <property type="project" value="UniProtKB-EC"/>
</dbReference>
<dbReference type="InterPro" id="IPR004408">
    <property type="entry name" value="Biotin_CoA_COase_ligase"/>
</dbReference>
<dbReference type="InterPro" id="IPR004143">
    <property type="entry name" value="BPL_LPL_catalytic"/>
</dbReference>
<gene>
    <name evidence="3" type="ORF">OM074_06560</name>
</gene>
<dbReference type="Proteomes" id="UP001207408">
    <property type="component" value="Unassembled WGS sequence"/>
</dbReference>
<evidence type="ECO:0000259" key="2">
    <source>
        <dbReference type="PROSITE" id="PS51733"/>
    </source>
</evidence>
<keyword evidence="1 3" id="KW-0436">Ligase</keyword>
<dbReference type="PANTHER" id="PTHR12835">
    <property type="entry name" value="BIOTIN PROTEIN LIGASE"/>
    <property type="match status" value="1"/>
</dbReference>
<keyword evidence="4" id="KW-1185">Reference proteome</keyword>
<accession>A0AAE3SJ28</accession>
<feature type="domain" description="BPL/LPL catalytic" evidence="2">
    <location>
        <begin position="10"/>
        <end position="182"/>
    </location>
</feature>
<protein>
    <submittedName>
        <fullName evidence="3">Biotin--[acetyl-CoA-carboxylase] ligase</fullName>
        <ecNumber evidence="3">6.3.4.15</ecNumber>
    </submittedName>
</protein>
<sequence length="248" mass="28287">MTQLAGFKIMKFEELSSTNEKVKELIKDDIQDCTVVIAKHQYAGKGQKGNSWESEKGKNLTFSLFIKPEYIQAQDQFVISKVVCLGILKVLQKYSDGFSIKWPNDIYYNNSKIGGILIENSILLNAIGTSTIGIGLNINQEKFLSDAPNPISLKNICKKEFCLQSTLHDILEQISVLLGRVRVQNEHLQINKEYMNALFRKEGYHLYKDEEGIFKARILDISEYGQLVLLKESGDQTTYSFKEVEFIL</sequence>
<comment type="caution">
    <text evidence="3">The sequence shown here is derived from an EMBL/GenBank/DDBJ whole genome shotgun (WGS) entry which is preliminary data.</text>
</comment>
<dbReference type="PANTHER" id="PTHR12835:SF5">
    <property type="entry name" value="BIOTIN--PROTEIN LIGASE"/>
    <property type="match status" value="1"/>
</dbReference>
<dbReference type="NCBIfam" id="TIGR00121">
    <property type="entry name" value="birA_ligase"/>
    <property type="match status" value="1"/>
</dbReference>
<evidence type="ECO:0000256" key="1">
    <source>
        <dbReference type="ARBA" id="ARBA00022598"/>
    </source>
</evidence>
<dbReference type="EC" id="6.3.4.15" evidence="3"/>
<dbReference type="EMBL" id="JAPDPI010000009">
    <property type="protein sequence ID" value="MCW3805282.1"/>
    <property type="molecule type" value="Genomic_DNA"/>
</dbReference>
<organism evidence="3 4">
    <name type="scientific">Plebeiibacterium marinum</name>
    <dbReference type="NCBI Taxonomy" id="2992111"/>
    <lineage>
        <taxon>Bacteria</taxon>
        <taxon>Pseudomonadati</taxon>
        <taxon>Bacteroidota</taxon>
        <taxon>Bacteroidia</taxon>
        <taxon>Marinilabiliales</taxon>
        <taxon>Marinilabiliaceae</taxon>
        <taxon>Plebeiibacterium</taxon>
    </lineage>
</organism>
<proteinExistence type="predicted"/>
<dbReference type="InterPro" id="IPR045864">
    <property type="entry name" value="aa-tRNA-synth_II/BPL/LPL"/>
</dbReference>
<dbReference type="CDD" id="cd16442">
    <property type="entry name" value="BPL"/>
    <property type="match status" value="1"/>
</dbReference>
<reference evidence="3" key="1">
    <citation type="submission" date="2022-10" db="EMBL/GenBank/DDBJ databases">
        <authorList>
            <person name="Yu W.X."/>
        </authorList>
    </citation>
    <scope>NUCLEOTIDE SEQUENCE</scope>
    <source>
        <strain evidence="3">D04</strain>
    </source>
</reference>
<dbReference type="GO" id="GO:0005737">
    <property type="term" value="C:cytoplasm"/>
    <property type="evidence" value="ECO:0007669"/>
    <property type="project" value="TreeGrafter"/>
</dbReference>